<sequence>MASSSATLPISFRCLEENLGIDRRVTRFVLPVGATINMDGTALYEAVATIFIAQMNNVQLTFGQVVTVSLTATLVASIGAASVPSAGLVTMLLVLTAVGLPVKDVSLIIAVDWFLDRIRTSINVLGDAFGAGIVYHYAKKDLAKADAEHARKMLEQNDALMIAGEKGRRSSLKRKTTGSTSRQSVLAAAALRRNMPFQLDVLPFDTLANAVAYLPFDDLAKIGLVSKKFHKVQNMTRYSRKHISVGLLRRLFPDAIIPSPSTTSCVGMLQVMRPLRRALRSYPSGNINEVDLSELLAFRESHFEELLKSINNGKSLFTEVRRLNVRGCVVEPKDIAFLAQLMPKVWFVRCSPQTLVLPEEIKEHLMLTAEQQYQLRNRVEDYAQLCGKLTQRQLLLLSQLTEQFPCLEMVQLDKL</sequence>
<keyword evidence="8" id="KW-0325">Glycoprotein</keyword>
<name>A0A915MQ07_MELJA</name>
<keyword evidence="4" id="KW-0812">Transmembrane</keyword>
<proteinExistence type="inferred from homology"/>
<keyword evidence="7" id="KW-0472">Membrane</keyword>
<comment type="subcellular location">
    <subcellularLocation>
        <location evidence="1 9">Membrane</location>
        <topology evidence="1 9">Multi-pass membrane protein</topology>
    </subcellularLocation>
</comment>
<keyword evidence="6" id="KW-1133">Transmembrane helix</keyword>
<evidence type="ECO:0000256" key="9">
    <source>
        <dbReference type="RuleBase" id="RU361216"/>
    </source>
</evidence>
<dbReference type="GO" id="GO:0015501">
    <property type="term" value="F:glutamate:sodium symporter activity"/>
    <property type="evidence" value="ECO:0007669"/>
    <property type="project" value="TreeGrafter"/>
</dbReference>
<dbReference type="Pfam" id="PF00646">
    <property type="entry name" value="F-box"/>
    <property type="match status" value="1"/>
</dbReference>
<keyword evidence="11" id="KW-1185">Reference proteome</keyword>
<dbReference type="Gene3D" id="1.10.3860.10">
    <property type="entry name" value="Sodium:dicarboxylate symporter"/>
    <property type="match status" value="1"/>
</dbReference>
<protein>
    <recommendedName>
        <fullName evidence="9">Amino acid transporter</fullName>
    </recommendedName>
</protein>
<evidence type="ECO:0000313" key="11">
    <source>
        <dbReference type="Proteomes" id="UP000887561"/>
    </source>
</evidence>
<dbReference type="AlphaFoldDB" id="A0A915MQ07"/>
<evidence type="ECO:0000256" key="2">
    <source>
        <dbReference type="ARBA" id="ARBA00006148"/>
    </source>
</evidence>
<dbReference type="InterPro" id="IPR050746">
    <property type="entry name" value="DAACS"/>
</dbReference>
<dbReference type="PRINTS" id="PR00173">
    <property type="entry name" value="EDTRNSPORT"/>
</dbReference>
<dbReference type="PANTHER" id="PTHR11958:SF110">
    <property type="entry name" value="EXCITATORY AMINO ACID TRANSPORTER"/>
    <property type="match status" value="1"/>
</dbReference>
<evidence type="ECO:0000256" key="3">
    <source>
        <dbReference type="ARBA" id="ARBA00022448"/>
    </source>
</evidence>
<dbReference type="GO" id="GO:0015175">
    <property type="term" value="F:neutral L-amino acid transmembrane transporter activity"/>
    <property type="evidence" value="ECO:0007669"/>
    <property type="project" value="TreeGrafter"/>
</dbReference>
<evidence type="ECO:0000256" key="4">
    <source>
        <dbReference type="ARBA" id="ARBA00022692"/>
    </source>
</evidence>
<dbReference type="SUPFAM" id="SSF118215">
    <property type="entry name" value="Proton glutamate symport protein"/>
    <property type="match status" value="1"/>
</dbReference>
<evidence type="ECO:0000256" key="8">
    <source>
        <dbReference type="ARBA" id="ARBA00023180"/>
    </source>
</evidence>
<evidence type="ECO:0000256" key="7">
    <source>
        <dbReference type="ARBA" id="ARBA00023136"/>
    </source>
</evidence>
<accession>A0A915MQ07</accession>
<reference evidence="12" key="1">
    <citation type="submission" date="2022-11" db="UniProtKB">
        <authorList>
            <consortium name="WormBaseParasite"/>
        </authorList>
    </citation>
    <scope>IDENTIFICATION</scope>
</reference>
<comment type="similarity">
    <text evidence="2 9">Belongs to the dicarboxylate/amino acid:cation symporter (DAACS) (TC 2.A.23) family.</text>
</comment>
<evidence type="ECO:0000256" key="6">
    <source>
        <dbReference type="ARBA" id="ARBA00022989"/>
    </source>
</evidence>
<dbReference type="Proteomes" id="UP000887561">
    <property type="component" value="Unplaced"/>
</dbReference>
<dbReference type="WBParaSite" id="scaffold4384_cov148.g8043">
    <property type="protein sequence ID" value="scaffold4384_cov148.g8043"/>
    <property type="gene ID" value="scaffold4384_cov148.g8043"/>
</dbReference>
<dbReference type="InterPro" id="IPR036458">
    <property type="entry name" value="Na:dicarbo_symporter_sf"/>
</dbReference>
<dbReference type="GO" id="GO:0005886">
    <property type="term" value="C:plasma membrane"/>
    <property type="evidence" value="ECO:0007669"/>
    <property type="project" value="TreeGrafter"/>
</dbReference>
<keyword evidence="5 9" id="KW-0769">Symport</keyword>
<evidence type="ECO:0000259" key="10">
    <source>
        <dbReference type="PROSITE" id="PS50181"/>
    </source>
</evidence>
<evidence type="ECO:0000256" key="1">
    <source>
        <dbReference type="ARBA" id="ARBA00004141"/>
    </source>
</evidence>
<dbReference type="PROSITE" id="PS50181">
    <property type="entry name" value="FBOX"/>
    <property type="match status" value="1"/>
</dbReference>
<dbReference type="InterPro" id="IPR018107">
    <property type="entry name" value="Na-dicarboxylate_symporter_CS"/>
</dbReference>
<evidence type="ECO:0000313" key="12">
    <source>
        <dbReference type="WBParaSite" id="scaffold4384_cov148.g8043"/>
    </source>
</evidence>
<keyword evidence="3 9" id="KW-0813">Transport</keyword>
<dbReference type="Pfam" id="PF00375">
    <property type="entry name" value="SDF"/>
    <property type="match status" value="1"/>
</dbReference>
<dbReference type="InterPro" id="IPR001810">
    <property type="entry name" value="F-box_dom"/>
</dbReference>
<organism evidence="11 12">
    <name type="scientific">Meloidogyne javanica</name>
    <name type="common">Root-knot nematode worm</name>
    <dbReference type="NCBI Taxonomy" id="6303"/>
    <lineage>
        <taxon>Eukaryota</taxon>
        <taxon>Metazoa</taxon>
        <taxon>Ecdysozoa</taxon>
        <taxon>Nematoda</taxon>
        <taxon>Chromadorea</taxon>
        <taxon>Rhabditida</taxon>
        <taxon>Tylenchina</taxon>
        <taxon>Tylenchomorpha</taxon>
        <taxon>Tylenchoidea</taxon>
        <taxon>Meloidogynidae</taxon>
        <taxon>Meloidogyninae</taxon>
        <taxon>Meloidogyne</taxon>
        <taxon>Meloidogyne incognita group</taxon>
    </lineage>
</organism>
<dbReference type="GO" id="GO:0005313">
    <property type="term" value="F:L-glutamate transmembrane transporter activity"/>
    <property type="evidence" value="ECO:0007669"/>
    <property type="project" value="TreeGrafter"/>
</dbReference>
<feature type="domain" description="F-box" evidence="10">
    <location>
        <begin position="196"/>
        <end position="242"/>
    </location>
</feature>
<dbReference type="InterPro" id="IPR001991">
    <property type="entry name" value="Na-dicarboxylate_symporter"/>
</dbReference>
<dbReference type="PROSITE" id="PS00714">
    <property type="entry name" value="NA_DICARBOXYL_SYMP_2"/>
    <property type="match status" value="1"/>
</dbReference>
<dbReference type="PANTHER" id="PTHR11958">
    <property type="entry name" value="SODIUM/DICARBOXYLATE SYMPORTER-RELATED"/>
    <property type="match status" value="1"/>
</dbReference>
<evidence type="ECO:0000256" key="5">
    <source>
        <dbReference type="ARBA" id="ARBA00022847"/>
    </source>
</evidence>